<evidence type="ECO:0000313" key="2">
    <source>
        <dbReference type="Proteomes" id="UP000683360"/>
    </source>
</evidence>
<accession>A0A8S3Q9P3</accession>
<dbReference type="SUPFAM" id="SSF49785">
    <property type="entry name" value="Galactose-binding domain-like"/>
    <property type="match status" value="1"/>
</dbReference>
<dbReference type="Gene3D" id="2.60.120.260">
    <property type="entry name" value="Galactose-binding domain-like"/>
    <property type="match status" value="2"/>
</dbReference>
<gene>
    <name evidence="1" type="ORF">MEDL_7514</name>
</gene>
<reference evidence="1" key="1">
    <citation type="submission" date="2021-03" db="EMBL/GenBank/DDBJ databases">
        <authorList>
            <person name="Bekaert M."/>
        </authorList>
    </citation>
    <scope>NUCLEOTIDE SEQUENCE</scope>
</reference>
<proteinExistence type="predicted"/>
<dbReference type="Proteomes" id="UP000683360">
    <property type="component" value="Unassembled WGS sequence"/>
</dbReference>
<dbReference type="OrthoDB" id="6108014at2759"/>
<dbReference type="InterPro" id="IPR008979">
    <property type="entry name" value="Galactose-bd-like_sf"/>
</dbReference>
<comment type="caution">
    <text evidence="1">The sequence shown here is derived from an EMBL/GenBank/DDBJ whole genome shotgun (WGS) entry which is preliminary data.</text>
</comment>
<dbReference type="EMBL" id="CAJPWZ010000381">
    <property type="protein sequence ID" value="CAG2192283.1"/>
    <property type="molecule type" value="Genomic_DNA"/>
</dbReference>
<evidence type="ECO:0000313" key="1">
    <source>
        <dbReference type="EMBL" id="CAG2192283.1"/>
    </source>
</evidence>
<sequence>MRCDVEPLVFIAGNNIAFGKPTKQLTTVNPWTSEHAVDGNYIEYLSGVFEYTHSNNLPTTHWLQNYDIDVIEHPKLFGDKWATFQKGKTSHCHYQQLSSKFVNATCPPDVKGRFVRIKKRSNAFQLCLCEVEVYGDLITNMTGESKPQKIKAYGFPGKVYNGLFLQ</sequence>
<protein>
    <submittedName>
        <fullName evidence="1">Uncharacterized protein</fullName>
    </submittedName>
</protein>
<dbReference type="AlphaFoldDB" id="A0A8S3Q9P3"/>
<keyword evidence="2" id="KW-1185">Reference proteome</keyword>
<organism evidence="1 2">
    <name type="scientific">Mytilus edulis</name>
    <name type="common">Blue mussel</name>
    <dbReference type="NCBI Taxonomy" id="6550"/>
    <lineage>
        <taxon>Eukaryota</taxon>
        <taxon>Metazoa</taxon>
        <taxon>Spiralia</taxon>
        <taxon>Lophotrochozoa</taxon>
        <taxon>Mollusca</taxon>
        <taxon>Bivalvia</taxon>
        <taxon>Autobranchia</taxon>
        <taxon>Pteriomorphia</taxon>
        <taxon>Mytilida</taxon>
        <taxon>Mytiloidea</taxon>
        <taxon>Mytilidae</taxon>
        <taxon>Mytilinae</taxon>
        <taxon>Mytilus</taxon>
    </lineage>
</organism>
<name>A0A8S3Q9P3_MYTED</name>